<organism evidence="9 10">
    <name type="scientific">Arenimonas donghaensis DSM 18148 = HO3-R19</name>
    <dbReference type="NCBI Taxonomy" id="1121014"/>
    <lineage>
        <taxon>Bacteria</taxon>
        <taxon>Pseudomonadati</taxon>
        <taxon>Pseudomonadota</taxon>
        <taxon>Gammaproteobacteria</taxon>
        <taxon>Lysobacterales</taxon>
        <taxon>Lysobacteraceae</taxon>
        <taxon>Arenimonas</taxon>
    </lineage>
</organism>
<dbReference type="OrthoDB" id="9810445at2"/>
<name>A0A087MMB2_9GAMM</name>
<dbReference type="AlphaFoldDB" id="A0A087MMB2"/>
<accession>A0A087MMB2</accession>
<feature type="domain" description="Peptidase M48" evidence="8">
    <location>
        <begin position="74"/>
        <end position="257"/>
    </location>
</feature>
<keyword evidence="2" id="KW-0479">Metal-binding</keyword>
<dbReference type="GO" id="GO:0046872">
    <property type="term" value="F:metal ion binding"/>
    <property type="evidence" value="ECO:0007669"/>
    <property type="project" value="UniProtKB-KW"/>
</dbReference>
<evidence type="ECO:0000313" key="9">
    <source>
        <dbReference type="EMBL" id="KFL38015.1"/>
    </source>
</evidence>
<comment type="similarity">
    <text evidence="6">Belongs to the peptidase M48 family.</text>
</comment>
<dbReference type="PATRIC" id="fig|1121014.3.peg.422"/>
<keyword evidence="4 6" id="KW-0862">Zinc</keyword>
<feature type="signal peptide" evidence="7">
    <location>
        <begin position="1"/>
        <end position="19"/>
    </location>
</feature>
<dbReference type="InterPro" id="IPR001915">
    <property type="entry name" value="Peptidase_M48"/>
</dbReference>
<dbReference type="InterPro" id="IPR051156">
    <property type="entry name" value="Mito/Outer_Membr_Metalloprot"/>
</dbReference>
<reference evidence="10" key="1">
    <citation type="submission" date="2013-08" db="EMBL/GenBank/DDBJ databases">
        <title>Genome sequencing of Arenimonas donghaensis.</title>
        <authorList>
            <person name="Chen F."/>
            <person name="Wang G."/>
        </authorList>
    </citation>
    <scope>NUCLEOTIDE SEQUENCE [LARGE SCALE GENOMIC DNA]</scope>
    <source>
        <strain evidence="10">HO3-R19</strain>
    </source>
</reference>
<reference evidence="9 10" key="2">
    <citation type="journal article" date="2015" name="Stand. Genomic Sci.">
        <title>High quality draft genomic sequence of Arenimonas donghaensis DSM 18148(T).</title>
        <authorList>
            <person name="Chen F."/>
            <person name="Wang H."/>
            <person name="Cao Y."/>
            <person name="Li X."/>
            <person name="Wang G."/>
        </authorList>
    </citation>
    <scope>NUCLEOTIDE SEQUENCE [LARGE SCALE GENOMIC DNA]</scope>
    <source>
        <strain evidence="9 10">HO3-R19</strain>
    </source>
</reference>
<dbReference type="Proteomes" id="UP000029085">
    <property type="component" value="Unassembled WGS sequence"/>
</dbReference>
<keyword evidence="5 6" id="KW-0482">Metalloprotease</keyword>
<dbReference type="PANTHER" id="PTHR22726:SF1">
    <property type="entry name" value="METALLOENDOPEPTIDASE OMA1, MITOCHONDRIAL"/>
    <property type="match status" value="1"/>
</dbReference>
<dbReference type="STRING" id="1121014.N788_02240"/>
<comment type="caution">
    <text evidence="9">The sequence shown here is derived from an EMBL/GenBank/DDBJ whole genome shotgun (WGS) entry which is preliminary data.</text>
</comment>
<dbReference type="PANTHER" id="PTHR22726">
    <property type="entry name" value="METALLOENDOPEPTIDASE OMA1"/>
    <property type="match status" value="1"/>
</dbReference>
<comment type="cofactor">
    <cofactor evidence="6">
        <name>Zn(2+)</name>
        <dbReference type="ChEBI" id="CHEBI:29105"/>
    </cofactor>
    <text evidence="6">Binds 1 zinc ion per subunit.</text>
</comment>
<evidence type="ECO:0000256" key="2">
    <source>
        <dbReference type="ARBA" id="ARBA00022723"/>
    </source>
</evidence>
<dbReference type="GO" id="GO:0004222">
    <property type="term" value="F:metalloendopeptidase activity"/>
    <property type="evidence" value="ECO:0007669"/>
    <property type="project" value="InterPro"/>
</dbReference>
<evidence type="ECO:0000256" key="4">
    <source>
        <dbReference type="ARBA" id="ARBA00022833"/>
    </source>
</evidence>
<sequence length="280" mass="30114">MKTKHLLTALIALALASPAAGFGRLGDAEKLFKFGKKAADASAPITDEDEIELGRGIAAKLLAARPLVRDEGLQQYVNRVGLWLALQTERPELPWRFGVMDSTDVNAFALPGGTILITQGLYDRLRDEGELAAVLSHEIAHVVERHQVKAIKKEMGTAFATELAGEAAGHSDNQAVRMFGQKAFQAGTELFVRGLDKGDEHQADVHGMVIAARGGYNPYALASVLHTLDGSKADDVGVALMFSTHPTAVSRLEHLETVVGDKLEAYAMNQAPARMVRPAQ</sequence>
<protein>
    <recommendedName>
        <fullName evidence="8">Peptidase M48 domain-containing protein</fullName>
    </recommendedName>
</protein>
<feature type="chain" id="PRO_5001826478" description="Peptidase M48 domain-containing protein" evidence="7">
    <location>
        <begin position="20"/>
        <end position="280"/>
    </location>
</feature>
<evidence type="ECO:0000256" key="3">
    <source>
        <dbReference type="ARBA" id="ARBA00022801"/>
    </source>
</evidence>
<keyword evidence="3 6" id="KW-0378">Hydrolase</keyword>
<evidence type="ECO:0000256" key="1">
    <source>
        <dbReference type="ARBA" id="ARBA00022670"/>
    </source>
</evidence>
<keyword evidence="10" id="KW-1185">Reference proteome</keyword>
<dbReference type="EMBL" id="AVCJ01000001">
    <property type="protein sequence ID" value="KFL38015.1"/>
    <property type="molecule type" value="Genomic_DNA"/>
</dbReference>
<evidence type="ECO:0000256" key="7">
    <source>
        <dbReference type="SAM" id="SignalP"/>
    </source>
</evidence>
<keyword evidence="1 6" id="KW-0645">Protease</keyword>
<proteinExistence type="inferred from homology"/>
<dbReference type="GO" id="GO:0016020">
    <property type="term" value="C:membrane"/>
    <property type="evidence" value="ECO:0007669"/>
    <property type="project" value="TreeGrafter"/>
</dbReference>
<keyword evidence="7" id="KW-0732">Signal</keyword>
<dbReference type="Pfam" id="PF01435">
    <property type="entry name" value="Peptidase_M48"/>
    <property type="match status" value="1"/>
</dbReference>
<evidence type="ECO:0000313" key="10">
    <source>
        <dbReference type="Proteomes" id="UP000029085"/>
    </source>
</evidence>
<evidence type="ECO:0000259" key="8">
    <source>
        <dbReference type="Pfam" id="PF01435"/>
    </source>
</evidence>
<dbReference type="GO" id="GO:0051603">
    <property type="term" value="P:proteolysis involved in protein catabolic process"/>
    <property type="evidence" value="ECO:0007669"/>
    <property type="project" value="TreeGrafter"/>
</dbReference>
<dbReference type="RefSeq" id="WP_051924258.1">
    <property type="nucleotide sequence ID" value="NZ_AVCJ01000001.1"/>
</dbReference>
<gene>
    <name evidence="9" type="ORF">N788_02240</name>
</gene>
<evidence type="ECO:0000256" key="6">
    <source>
        <dbReference type="RuleBase" id="RU003983"/>
    </source>
</evidence>
<evidence type="ECO:0000256" key="5">
    <source>
        <dbReference type="ARBA" id="ARBA00023049"/>
    </source>
</evidence>
<dbReference type="Gene3D" id="3.30.2010.10">
    <property type="entry name" value="Metalloproteases ('zincins'), catalytic domain"/>
    <property type="match status" value="1"/>
</dbReference>